<evidence type="ECO:0000256" key="7">
    <source>
        <dbReference type="ARBA" id="ARBA00023170"/>
    </source>
</evidence>
<evidence type="ECO:0000256" key="8">
    <source>
        <dbReference type="ARBA" id="ARBA00023180"/>
    </source>
</evidence>
<sequence length="102" mass="11443">IYMRHIQNLLSIFYFVSFWPLELSYFASFATWLQVEIVHCSQDCGFGDAGIGVCMPCEKGHYSSDTSVAPCKRCTKCRVLNRLEKRACAATSDAMCGQCLRG</sequence>
<keyword evidence="4" id="KW-1133">Transmembrane helix</keyword>
<organism evidence="11 12">
    <name type="scientific">Mastacembelus armatus</name>
    <name type="common">zig-zag eel</name>
    <dbReference type="NCBI Taxonomy" id="205130"/>
    <lineage>
        <taxon>Eukaryota</taxon>
        <taxon>Metazoa</taxon>
        <taxon>Chordata</taxon>
        <taxon>Craniata</taxon>
        <taxon>Vertebrata</taxon>
        <taxon>Euteleostomi</taxon>
        <taxon>Actinopterygii</taxon>
        <taxon>Neopterygii</taxon>
        <taxon>Teleostei</taxon>
        <taxon>Neoteleostei</taxon>
        <taxon>Acanthomorphata</taxon>
        <taxon>Anabantaria</taxon>
        <taxon>Synbranchiformes</taxon>
        <taxon>Mastacembelidae</taxon>
        <taxon>Mastacembelus</taxon>
    </lineage>
</organism>
<keyword evidence="12" id="KW-1185">Reference proteome</keyword>
<keyword evidence="8" id="KW-0325">Glycoprotein</keyword>
<dbReference type="Ensembl" id="ENSMAMT00000031294.2">
    <property type="protein sequence ID" value="ENSMAMP00000030497.2"/>
    <property type="gene ID" value="ENSMAMG00000020565.2"/>
</dbReference>
<reference evidence="11" key="1">
    <citation type="submission" date="2025-08" db="UniProtKB">
        <authorList>
            <consortium name="Ensembl"/>
        </authorList>
    </citation>
    <scope>IDENTIFICATION</scope>
</reference>
<evidence type="ECO:0000256" key="5">
    <source>
        <dbReference type="ARBA" id="ARBA00023136"/>
    </source>
</evidence>
<keyword evidence="6" id="KW-1015">Disulfide bond</keyword>
<evidence type="ECO:0000256" key="3">
    <source>
        <dbReference type="ARBA" id="ARBA00022737"/>
    </source>
</evidence>
<name>A0A3Q3N1Q0_9TELE</name>
<evidence type="ECO:0000313" key="12">
    <source>
        <dbReference type="Proteomes" id="UP000261640"/>
    </source>
</evidence>
<keyword evidence="3" id="KW-0677">Repeat</keyword>
<feature type="domain" description="TNFR-Cys" evidence="10">
    <location>
        <begin position="56"/>
        <end position="96"/>
    </location>
</feature>
<comment type="subcellular location">
    <subcellularLocation>
        <location evidence="1">Membrane</location>
        <topology evidence="1">Single-pass membrane protein</topology>
    </subcellularLocation>
</comment>
<dbReference type="GO" id="GO:0046330">
    <property type="term" value="P:positive regulation of JNK cascade"/>
    <property type="evidence" value="ECO:0007669"/>
    <property type="project" value="InterPro"/>
</dbReference>
<feature type="repeat" description="TNFR-Cys" evidence="9">
    <location>
        <begin position="56"/>
        <end position="96"/>
    </location>
</feature>
<dbReference type="GeneTree" id="ENSGT00940000177286"/>
<dbReference type="Proteomes" id="UP000261640">
    <property type="component" value="Unplaced"/>
</dbReference>
<dbReference type="PANTHER" id="PTHR12120:SF10">
    <property type="entry name" value="TNFR-CYS DOMAIN-CONTAINING PROTEIN"/>
    <property type="match status" value="1"/>
</dbReference>
<keyword evidence="2" id="KW-0812">Transmembrane</keyword>
<evidence type="ECO:0000256" key="2">
    <source>
        <dbReference type="ARBA" id="ARBA00022692"/>
    </source>
</evidence>
<proteinExistence type="predicted"/>
<accession>A0A3Q3N1Q0</accession>
<evidence type="ECO:0000256" key="1">
    <source>
        <dbReference type="ARBA" id="ARBA00004167"/>
    </source>
</evidence>
<dbReference type="InterPro" id="IPR047526">
    <property type="entry name" value="TNR19/27/EDAR"/>
</dbReference>
<evidence type="ECO:0000256" key="9">
    <source>
        <dbReference type="PROSITE-ProRule" id="PRU00206"/>
    </source>
</evidence>
<dbReference type="STRING" id="205130.ENSMAMP00000030497"/>
<dbReference type="InParanoid" id="A0A3Q3N1Q0"/>
<keyword evidence="7" id="KW-0675">Receptor</keyword>
<reference evidence="11" key="2">
    <citation type="submission" date="2025-09" db="UniProtKB">
        <authorList>
            <consortium name="Ensembl"/>
        </authorList>
    </citation>
    <scope>IDENTIFICATION</scope>
</reference>
<evidence type="ECO:0000256" key="4">
    <source>
        <dbReference type="ARBA" id="ARBA00022989"/>
    </source>
</evidence>
<dbReference type="GO" id="GO:0043123">
    <property type="term" value="P:positive regulation of canonical NF-kappaB signal transduction"/>
    <property type="evidence" value="ECO:0007669"/>
    <property type="project" value="InterPro"/>
</dbReference>
<comment type="caution">
    <text evidence="9">Lacks conserved residue(s) required for the propagation of feature annotation.</text>
</comment>
<protein>
    <recommendedName>
        <fullName evidence="10">TNFR-Cys domain-containing protein</fullName>
    </recommendedName>
</protein>
<keyword evidence="5" id="KW-0472">Membrane</keyword>
<evidence type="ECO:0000256" key="6">
    <source>
        <dbReference type="ARBA" id="ARBA00023157"/>
    </source>
</evidence>
<evidence type="ECO:0000259" key="10">
    <source>
        <dbReference type="PROSITE" id="PS50050"/>
    </source>
</evidence>
<dbReference type="GO" id="GO:0005886">
    <property type="term" value="C:plasma membrane"/>
    <property type="evidence" value="ECO:0007669"/>
    <property type="project" value="TreeGrafter"/>
</dbReference>
<dbReference type="GO" id="GO:0038023">
    <property type="term" value="F:signaling receptor activity"/>
    <property type="evidence" value="ECO:0007669"/>
    <property type="project" value="InterPro"/>
</dbReference>
<dbReference type="InterPro" id="IPR001368">
    <property type="entry name" value="TNFR/NGFR_Cys_rich_reg"/>
</dbReference>
<dbReference type="SMART" id="SM00208">
    <property type="entry name" value="TNFR"/>
    <property type="match status" value="1"/>
</dbReference>
<dbReference type="Pfam" id="PF00020">
    <property type="entry name" value="TNFR_c6"/>
    <property type="match status" value="1"/>
</dbReference>
<evidence type="ECO:0000313" key="11">
    <source>
        <dbReference type="Ensembl" id="ENSMAMP00000030497.2"/>
    </source>
</evidence>
<dbReference type="AlphaFoldDB" id="A0A3Q3N1Q0"/>
<dbReference type="PROSITE" id="PS50050">
    <property type="entry name" value="TNFR_NGFR_2"/>
    <property type="match status" value="1"/>
</dbReference>
<dbReference type="Gene3D" id="2.10.50.10">
    <property type="entry name" value="Tumor Necrosis Factor Receptor, subunit A, domain 2"/>
    <property type="match status" value="1"/>
</dbReference>
<dbReference type="PANTHER" id="PTHR12120">
    <property type="entry name" value="TNFR-CYS DOMAIN-CONTAINING PROTEIN"/>
    <property type="match status" value="1"/>
</dbReference>